<sequence length="400" mass="46399">MSKTLTEIALQLKNTNKKVQLIYAFNGTGKTRLSREFKQLIAPKGDGDDPDDEPDAPELSRNKILYYNAFTEDLFYWDNDLALDADPRLKIQPNTFTDWVLVDQGQDQNIITTFQRYTNNKLTPHFNVERKEKDKDDKEITIKAFSEVTFSIERGDESGTANLKISKGEESNFIWSIFYTLLDQVIGVLNVPEPGDRETNEFDQLEYVFVDDPVSSLDENHLIQLAVDLAQLIKSSESEIRFIITTHNPLFYNVLHNELNIDDGSYKRKHFEKHRLSLLENGNYQLIPQPNDSPFSYHLYLKPELEKAIESGQMSKYHFNFLRNILEKTSTFLGYKKWGDLLPKTEDGKPNPYEARIINIYSHSKHAGEEVAELTEDDKRVLGYLVNEFSKTYHFQQTES</sequence>
<organism evidence="2 3">
    <name type="scientific">Sedimenticola selenatireducens</name>
    <dbReference type="NCBI Taxonomy" id="191960"/>
    <lineage>
        <taxon>Bacteria</taxon>
        <taxon>Pseudomonadati</taxon>
        <taxon>Pseudomonadota</taxon>
        <taxon>Gammaproteobacteria</taxon>
        <taxon>Chromatiales</taxon>
        <taxon>Sedimenticolaceae</taxon>
        <taxon>Sedimenticola</taxon>
    </lineage>
</organism>
<dbReference type="InterPro" id="IPR027417">
    <property type="entry name" value="P-loop_NTPase"/>
</dbReference>
<protein>
    <submittedName>
        <fullName evidence="2">Anticodon nuclease</fullName>
    </submittedName>
</protein>
<dbReference type="Pfam" id="PF13166">
    <property type="entry name" value="AAA_13"/>
    <property type="match status" value="1"/>
</dbReference>
<dbReference type="Gene3D" id="3.40.50.300">
    <property type="entry name" value="P-loop containing nucleotide triphosphate hydrolases"/>
    <property type="match status" value="1"/>
</dbReference>
<comment type="caution">
    <text evidence="2">The sequence shown here is derived from an EMBL/GenBank/DDBJ whole genome shotgun (WGS) entry which is preliminary data.</text>
</comment>
<evidence type="ECO:0000313" key="3">
    <source>
        <dbReference type="Proteomes" id="UP000235015"/>
    </source>
</evidence>
<accession>A0A2N6CVC3</accession>
<proteinExistence type="predicted"/>
<dbReference type="InterPro" id="IPR026866">
    <property type="entry name" value="CR006_AAA"/>
</dbReference>
<dbReference type="SUPFAM" id="SSF52540">
    <property type="entry name" value="P-loop containing nucleoside triphosphate hydrolases"/>
    <property type="match status" value="1"/>
</dbReference>
<reference evidence="2 3" key="1">
    <citation type="submission" date="2017-11" db="EMBL/GenBank/DDBJ databases">
        <title>Genome-resolved metagenomics identifies genetic mobility, metabolic interactions, and unexpected diversity in perchlorate-reducing communities.</title>
        <authorList>
            <person name="Barnum T.P."/>
            <person name="Figueroa I.A."/>
            <person name="Carlstrom C.I."/>
            <person name="Lucas L.N."/>
            <person name="Engelbrektson A.L."/>
            <person name="Coates J.D."/>
        </authorList>
    </citation>
    <scope>NUCLEOTIDE SEQUENCE [LARGE SCALE GENOMIC DNA]</scope>
    <source>
        <strain evidence="2">BM301</strain>
    </source>
</reference>
<evidence type="ECO:0000259" key="1">
    <source>
        <dbReference type="Pfam" id="PF13166"/>
    </source>
</evidence>
<evidence type="ECO:0000313" key="2">
    <source>
        <dbReference type="EMBL" id="PLX61152.1"/>
    </source>
</evidence>
<gene>
    <name evidence="2" type="ORF">C0630_12190</name>
</gene>
<dbReference type="RefSeq" id="WP_273439756.1">
    <property type="nucleotide sequence ID" value="NZ_PKUN01000021.1"/>
</dbReference>
<dbReference type="AlphaFoldDB" id="A0A2N6CVC3"/>
<dbReference type="EMBL" id="PKUN01000021">
    <property type="protein sequence ID" value="PLX61152.1"/>
    <property type="molecule type" value="Genomic_DNA"/>
</dbReference>
<dbReference type="Proteomes" id="UP000235015">
    <property type="component" value="Unassembled WGS sequence"/>
</dbReference>
<name>A0A2N6CVC3_9GAMM</name>
<feature type="domain" description="Protein CR006 P-loop" evidence="1">
    <location>
        <begin position="150"/>
        <end position="366"/>
    </location>
</feature>